<dbReference type="EMBL" id="MGKS01000034">
    <property type="protein sequence ID" value="OGN31509.1"/>
    <property type="molecule type" value="Genomic_DNA"/>
</dbReference>
<name>A0A1F8H3T3_9BACT</name>
<dbReference type="Gene3D" id="1.10.10.10">
    <property type="entry name" value="Winged helix-like DNA-binding domain superfamily/Winged helix DNA-binding domain"/>
    <property type="match status" value="1"/>
</dbReference>
<evidence type="ECO:0000313" key="1">
    <source>
        <dbReference type="EMBL" id="OGN31509.1"/>
    </source>
</evidence>
<reference evidence="1 2" key="1">
    <citation type="journal article" date="2016" name="Nat. Commun.">
        <title>Thousands of microbial genomes shed light on interconnected biogeochemical processes in an aquifer system.</title>
        <authorList>
            <person name="Anantharaman K."/>
            <person name="Brown C.T."/>
            <person name="Hug L.A."/>
            <person name="Sharon I."/>
            <person name="Castelle C.J."/>
            <person name="Probst A.J."/>
            <person name="Thomas B.C."/>
            <person name="Singh A."/>
            <person name="Wilkins M.J."/>
            <person name="Karaoz U."/>
            <person name="Brodie E.L."/>
            <person name="Williams K.H."/>
            <person name="Hubbard S.S."/>
            <person name="Banfield J.F."/>
        </authorList>
    </citation>
    <scope>NUCLEOTIDE SEQUENCE [LARGE SCALE GENOMIC DNA]</scope>
</reference>
<accession>A0A1F8H3T3</accession>
<protein>
    <submittedName>
        <fullName evidence="1">Uncharacterized protein</fullName>
    </submittedName>
</protein>
<dbReference type="InterPro" id="IPR036388">
    <property type="entry name" value="WH-like_DNA-bd_sf"/>
</dbReference>
<organism evidence="1 2">
    <name type="scientific">Candidatus Yanofskybacteria bacterium RIFCSPLOWO2_02_FULL_43_10b</name>
    <dbReference type="NCBI Taxonomy" id="1802704"/>
    <lineage>
        <taxon>Bacteria</taxon>
        <taxon>Candidatus Yanofskyibacteriota</taxon>
    </lineage>
</organism>
<gene>
    <name evidence="1" type="ORF">A3I92_00495</name>
</gene>
<dbReference type="Proteomes" id="UP000177676">
    <property type="component" value="Unassembled WGS sequence"/>
</dbReference>
<dbReference type="AlphaFoldDB" id="A0A1F8H3T3"/>
<sequence length="206" mass="23474">MQIVFFEAFFSLVQLSLQIKDEFLKKKLVEKTEDFFSTALIHFQGETLKVDKSVAKSSHIGQHEDSVAQCNLNKIGQSICNLQELIEILVHLKLVELSPALLAQKNLLKFKAEIIGTVSRKENPKEAINRKITLSKKSASQRNAYLKERITDYLKNNPDGVQAKNLANNFKVQLSRRSLQRYLNDLVKKGLIKKDTVNGFPKYSLV</sequence>
<dbReference type="InterPro" id="IPR036390">
    <property type="entry name" value="WH_DNA-bd_sf"/>
</dbReference>
<proteinExistence type="predicted"/>
<evidence type="ECO:0000313" key="2">
    <source>
        <dbReference type="Proteomes" id="UP000177676"/>
    </source>
</evidence>
<dbReference type="SUPFAM" id="SSF46785">
    <property type="entry name" value="Winged helix' DNA-binding domain"/>
    <property type="match status" value="1"/>
</dbReference>
<comment type="caution">
    <text evidence="1">The sequence shown here is derived from an EMBL/GenBank/DDBJ whole genome shotgun (WGS) entry which is preliminary data.</text>
</comment>